<dbReference type="VEuPathDB" id="VectorBase:AALB014872"/>
<sequence>MSASDNSGLQAHFHFSISNLLSYLNPIGRRCWELNPALEHSWLQESQGRY</sequence>
<organism evidence="1 2">
    <name type="scientific">Anopheles albimanus</name>
    <name type="common">New world malaria mosquito</name>
    <dbReference type="NCBI Taxonomy" id="7167"/>
    <lineage>
        <taxon>Eukaryota</taxon>
        <taxon>Metazoa</taxon>
        <taxon>Ecdysozoa</taxon>
        <taxon>Arthropoda</taxon>
        <taxon>Hexapoda</taxon>
        <taxon>Insecta</taxon>
        <taxon>Pterygota</taxon>
        <taxon>Neoptera</taxon>
        <taxon>Endopterygota</taxon>
        <taxon>Diptera</taxon>
        <taxon>Nematocera</taxon>
        <taxon>Culicoidea</taxon>
        <taxon>Culicidae</taxon>
        <taxon>Anophelinae</taxon>
        <taxon>Anopheles</taxon>
    </lineage>
</organism>
<evidence type="ECO:0000313" key="2">
    <source>
        <dbReference type="Proteomes" id="UP000069272"/>
    </source>
</evidence>
<reference evidence="1" key="2">
    <citation type="submission" date="2022-08" db="UniProtKB">
        <authorList>
            <consortium name="EnsemblMetazoa"/>
        </authorList>
    </citation>
    <scope>IDENTIFICATION</scope>
    <source>
        <strain evidence="1">STECLA/ALBI9_A</strain>
    </source>
</reference>
<protein>
    <submittedName>
        <fullName evidence="1">Uncharacterized protein</fullName>
    </submittedName>
</protein>
<keyword evidence="2" id="KW-1185">Reference proteome</keyword>
<dbReference type="EnsemblMetazoa" id="AALB014872-RA">
    <property type="protein sequence ID" value="AALB014872-PA"/>
    <property type="gene ID" value="AALB014872"/>
</dbReference>
<dbReference type="Proteomes" id="UP000069272">
    <property type="component" value="Unassembled WGS sequence"/>
</dbReference>
<name>A0A182FZ51_ANOAL</name>
<reference evidence="2" key="1">
    <citation type="journal article" date="2017" name="G3 (Bethesda)">
        <title>The Physical Genome Mapping of Anopheles albimanus Corrected Scaffold Misassemblies and Identified Interarm Rearrangements in Genus Anopheles.</title>
        <authorList>
            <person name="Artemov G.N."/>
            <person name="Peery A.N."/>
            <person name="Jiang X."/>
            <person name="Tu Z."/>
            <person name="Stegniy V.N."/>
            <person name="Sharakhova M.V."/>
            <person name="Sharakhov I.V."/>
        </authorList>
    </citation>
    <scope>NUCLEOTIDE SEQUENCE [LARGE SCALE GENOMIC DNA]</scope>
    <source>
        <strain evidence="2">STECLA/ALBI9_A</strain>
    </source>
</reference>
<evidence type="ECO:0000313" key="1">
    <source>
        <dbReference type="EnsemblMetazoa" id="AALB014872-PA"/>
    </source>
</evidence>
<dbReference type="AlphaFoldDB" id="A0A182FZ51"/>
<proteinExistence type="predicted"/>
<accession>A0A182FZ51</accession>